<evidence type="ECO:0008006" key="3">
    <source>
        <dbReference type="Google" id="ProtNLM"/>
    </source>
</evidence>
<evidence type="ECO:0000313" key="1">
    <source>
        <dbReference type="EMBL" id="PEN14328.1"/>
    </source>
</evidence>
<accession>A0A2A8D109</accession>
<dbReference type="InterPro" id="IPR021409">
    <property type="entry name" value="DUF3047"/>
</dbReference>
<dbReference type="Pfam" id="PF11249">
    <property type="entry name" value="DUF3047"/>
    <property type="match status" value="1"/>
</dbReference>
<dbReference type="AlphaFoldDB" id="A0A2A8D109"/>
<dbReference type="RefSeq" id="WP_098074509.1">
    <property type="nucleotide sequence ID" value="NZ_PDEQ01000002.1"/>
</dbReference>
<organism evidence="1 2">
    <name type="scientific">Longibacter salinarum</name>
    <dbReference type="NCBI Taxonomy" id="1850348"/>
    <lineage>
        <taxon>Bacteria</taxon>
        <taxon>Pseudomonadati</taxon>
        <taxon>Rhodothermota</taxon>
        <taxon>Rhodothermia</taxon>
        <taxon>Rhodothermales</taxon>
        <taxon>Salisaetaceae</taxon>
        <taxon>Longibacter</taxon>
    </lineage>
</organism>
<dbReference type="Proteomes" id="UP000220102">
    <property type="component" value="Unassembled WGS sequence"/>
</dbReference>
<dbReference type="EMBL" id="PDEQ01000002">
    <property type="protein sequence ID" value="PEN14328.1"/>
    <property type="molecule type" value="Genomic_DNA"/>
</dbReference>
<evidence type="ECO:0000313" key="2">
    <source>
        <dbReference type="Proteomes" id="UP000220102"/>
    </source>
</evidence>
<proteinExistence type="predicted"/>
<sequence>MSSIRSSKTVAGLAIILLLVVAGAATVHPDVLTIGAFSSASAQQITPTGWERITFGKIDVETEYNLVRAPDDSTVVLRATSDGGASGLVTRRRIDPNEYPILRWRWRVSNVLEDGNARTKDGDDYAARIYVTFDHDLGIGGRIKRTALKALGYDDIPSRALNYVWANQVDAGQIFPSAYTDWVMMIPVRSGSSDTGRWVTEQRNILEDYRRAFGEDPPAVTGIAIMTDTDNTGGKTTAYYGDIISVQR</sequence>
<protein>
    <recommendedName>
        <fullName evidence="3">DUF3047 domain-containing protein</fullName>
    </recommendedName>
</protein>
<keyword evidence="2" id="KW-1185">Reference proteome</keyword>
<comment type="caution">
    <text evidence="1">The sequence shown here is derived from an EMBL/GenBank/DDBJ whole genome shotgun (WGS) entry which is preliminary data.</text>
</comment>
<dbReference type="OrthoDB" id="9775969at2"/>
<name>A0A2A8D109_9BACT</name>
<reference evidence="1 2" key="1">
    <citation type="submission" date="2017-10" db="EMBL/GenBank/DDBJ databases">
        <title>Draft genome of Longibacter Salinarum.</title>
        <authorList>
            <person name="Goh K.M."/>
            <person name="Shamsir M.S."/>
            <person name="Lim S.W."/>
        </authorList>
    </citation>
    <scope>NUCLEOTIDE SEQUENCE [LARGE SCALE GENOMIC DNA]</scope>
    <source>
        <strain evidence="1 2">KCTC 52045</strain>
    </source>
</reference>
<gene>
    <name evidence="1" type="ORF">CRI94_04635</name>
</gene>